<proteinExistence type="predicted"/>
<name>A0A5M3XD68_9ACTN</name>
<evidence type="ECO:0000313" key="2">
    <source>
        <dbReference type="EMBL" id="GES19547.1"/>
    </source>
</evidence>
<keyword evidence="2" id="KW-0413">Isomerase</keyword>
<sequence length="158" mass="17209">MVEDRARGRQALARFYAEEEAYLARAGTDPAAQARLLACFAEDVVIQEAPSLPYGGDWHGHAGVLALMNRLSEVYERATFGDRTVFADGDDVFVLLRSTVRFRASGRELRNIVLQHITFRDGLIASMSPFHWDTHAVVASAGDRAKGTSQDAGGAGDL</sequence>
<keyword evidence="3" id="KW-1185">Reference proteome</keyword>
<organism evidence="2 3">
    <name type="scientific">Acrocarpospora pleiomorpha</name>
    <dbReference type="NCBI Taxonomy" id="90975"/>
    <lineage>
        <taxon>Bacteria</taxon>
        <taxon>Bacillati</taxon>
        <taxon>Actinomycetota</taxon>
        <taxon>Actinomycetes</taxon>
        <taxon>Streptosporangiales</taxon>
        <taxon>Streptosporangiaceae</taxon>
        <taxon>Acrocarpospora</taxon>
    </lineage>
</organism>
<reference evidence="2 3" key="1">
    <citation type="submission" date="2019-10" db="EMBL/GenBank/DDBJ databases">
        <title>Whole genome shotgun sequence of Acrocarpospora pleiomorpha NBRC 16267.</title>
        <authorList>
            <person name="Ichikawa N."/>
            <person name="Kimura A."/>
            <person name="Kitahashi Y."/>
            <person name="Komaki H."/>
            <person name="Oguchi A."/>
        </authorList>
    </citation>
    <scope>NUCLEOTIDE SEQUENCE [LARGE SCALE GENOMIC DNA]</scope>
    <source>
        <strain evidence="2 3">NBRC 16267</strain>
    </source>
</reference>
<dbReference type="OrthoDB" id="3574881at2"/>
<dbReference type="Gene3D" id="3.10.450.50">
    <property type="match status" value="1"/>
</dbReference>
<dbReference type="EMBL" id="BLAF01000012">
    <property type="protein sequence ID" value="GES19547.1"/>
    <property type="molecule type" value="Genomic_DNA"/>
</dbReference>
<dbReference type="Pfam" id="PF12680">
    <property type="entry name" value="SnoaL_2"/>
    <property type="match status" value="1"/>
</dbReference>
<dbReference type="PANTHER" id="PTHR41252:SF1">
    <property type="entry name" value="BLR2505 PROTEIN"/>
    <property type="match status" value="1"/>
</dbReference>
<dbReference type="GO" id="GO:0016853">
    <property type="term" value="F:isomerase activity"/>
    <property type="evidence" value="ECO:0007669"/>
    <property type="project" value="UniProtKB-KW"/>
</dbReference>
<dbReference type="AlphaFoldDB" id="A0A5M3XD68"/>
<comment type="caution">
    <text evidence="2">The sequence shown here is derived from an EMBL/GenBank/DDBJ whole genome shotgun (WGS) entry which is preliminary data.</text>
</comment>
<accession>A0A5M3XD68</accession>
<dbReference type="Proteomes" id="UP000377595">
    <property type="component" value="Unassembled WGS sequence"/>
</dbReference>
<dbReference type="PANTHER" id="PTHR41252">
    <property type="entry name" value="BLR2505 PROTEIN"/>
    <property type="match status" value="1"/>
</dbReference>
<feature type="domain" description="SnoaL-like" evidence="1">
    <location>
        <begin position="34"/>
        <end position="126"/>
    </location>
</feature>
<gene>
    <name evidence="2" type="ORF">Aple_024430</name>
</gene>
<evidence type="ECO:0000259" key="1">
    <source>
        <dbReference type="Pfam" id="PF12680"/>
    </source>
</evidence>
<dbReference type="InterPro" id="IPR032710">
    <property type="entry name" value="NTF2-like_dom_sf"/>
</dbReference>
<evidence type="ECO:0000313" key="3">
    <source>
        <dbReference type="Proteomes" id="UP000377595"/>
    </source>
</evidence>
<dbReference type="InterPro" id="IPR037401">
    <property type="entry name" value="SnoaL-like"/>
</dbReference>
<protein>
    <submittedName>
        <fullName evidence="2">Ketosteroid isomerase</fullName>
    </submittedName>
</protein>
<dbReference type="RefSeq" id="WP_155344631.1">
    <property type="nucleotide sequence ID" value="NZ_BAAAHM010000022.1"/>
</dbReference>
<dbReference type="SUPFAM" id="SSF54427">
    <property type="entry name" value="NTF2-like"/>
    <property type="match status" value="1"/>
</dbReference>